<dbReference type="AlphaFoldDB" id="A0A915M6E5"/>
<accession>A0A915M6E5</accession>
<feature type="compositionally biased region" description="Low complexity" evidence="1">
    <location>
        <begin position="186"/>
        <end position="201"/>
    </location>
</feature>
<protein>
    <submittedName>
        <fullName evidence="3">Uncharacterized protein</fullName>
    </submittedName>
</protein>
<organism evidence="2 3">
    <name type="scientific">Meloidogyne javanica</name>
    <name type="common">Root-knot nematode worm</name>
    <dbReference type="NCBI Taxonomy" id="6303"/>
    <lineage>
        <taxon>Eukaryota</taxon>
        <taxon>Metazoa</taxon>
        <taxon>Ecdysozoa</taxon>
        <taxon>Nematoda</taxon>
        <taxon>Chromadorea</taxon>
        <taxon>Rhabditida</taxon>
        <taxon>Tylenchina</taxon>
        <taxon>Tylenchomorpha</taxon>
        <taxon>Tylenchoidea</taxon>
        <taxon>Meloidogynidae</taxon>
        <taxon>Meloidogyninae</taxon>
        <taxon>Meloidogyne</taxon>
        <taxon>Meloidogyne incognita group</taxon>
    </lineage>
</organism>
<feature type="compositionally biased region" description="Basic and acidic residues" evidence="1">
    <location>
        <begin position="122"/>
        <end position="137"/>
    </location>
</feature>
<feature type="region of interest" description="Disordered" evidence="1">
    <location>
        <begin position="171"/>
        <end position="218"/>
    </location>
</feature>
<dbReference type="Proteomes" id="UP000887561">
    <property type="component" value="Unplaced"/>
</dbReference>
<evidence type="ECO:0000256" key="1">
    <source>
        <dbReference type="SAM" id="MobiDB-lite"/>
    </source>
</evidence>
<dbReference type="WBParaSite" id="scaffold32483_cov321.g20915">
    <property type="protein sequence ID" value="scaffold32483_cov321.g20915"/>
    <property type="gene ID" value="scaffold32483_cov321.g20915"/>
</dbReference>
<reference evidence="3" key="1">
    <citation type="submission" date="2022-11" db="UniProtKB">
        <authorList>
            <consortium name="WormBaseParasite"/>
        </authorList>
    </citation>
    <scope>IDENTIFICATION</scope>
</reference>
<feature type="region of interest" description="Disordered" evidence="1">
    <location>
        <begin position="113"/>
        <end position="137"/>
    </location>
</feature>
<evidence type="ECO:0000313" key="3">
    <source>
        <dbReference type="WBParaSite" id="scaffold32483_cov321.g20915"/>
    </source>
</evidence>
<sequence>MDTCHERILYDYESRLCILEPMTRYCRLSIPWNRISLEREHVSESSPLSPNGGKHVTLFPSEELARLSIDKRHPLPINREYEEQQNPESLPPLIPRRKPTTLTYGHQAPLFIQQRNGGGRGRGGDIRSQDDIRSHDDIRSQEGNLILNGDLSLLLEQPCTPIGNFRPIQASEMFEEEGSYDNNNKTPETASSITTNTTSISERSDPRLQYANPYSSSG</sequence>
<evidence type="ECO:0000313" key="2">
    <source>
        <dbReference type="Proteomes" id="UP000887561"/>
    </source>
</evidence>
<name>A0A915M6E5_MELJA</name>
<proteinExistence type="predicted"/>
<keyword evidence="2" id="KW-1185">Reference proteome</keyword>